<name>A0A1G7WXX7_9FLAO</name>
<feature type="transmembrane region" description="Helical" evidence="1">
    <location>
        <begin position="12"/>
        <end position="30"/>
    </location>
</feature>
<feature type="transmembrane region" description="Helical" evidence="1">
    <location>
        <begin position="50"/>
        <end position="68"/>
    </location>
</feature>
<feature type="transmembrane region" description="Helical" evidence="1">
    <location>
        <begin position="119"/>
        <end position="143"/>
    </location>
</feature>
<keyword evidence="1" id="KW-1133">Transmembrane helix</keyword>
<dbReference type="RefSeq" id="WP_091254845.1">
    <property type="nucleotide sequence ID" value="NZ_FNDB01000002.1"/>
</dbReference>
<evidence type="ECO:0000313" key="3">
    <source>
        <dbReference type="Proteomes" id="UP000199274"/>
    </source>
</evidence>
<dbReference type="OrthoDB" id="9815205at2"/>
<organism evidence="2 3">
    <name type="scientific">Flavobacterium omnivorum</name>
    <dbReference type="NCBI Taxonomy" id="178355"/>
    <lineage>
        <taxon>Bacteria</taxon>
        <taxon>Pseudomonadati</taxon>
        <taxon>Bacteroidota</taxon>
        <taxon>Flavobacteriia</taxon>
        <taxon>Flavobacteriales</taxon>
        <taxon>Flavobacteriaceae</taxon>
        <taxon>Flavobacterium</taxon>
    </lineage>
</organism>
<sequence length="192" mass="21906">MQRQNLTKIKAPIVGVVTFLIFSFLFWEHFHGGVTSHHLLHQQDLPSISNWWSGILLPILTWFLLSRIEKRLDKNISQTKQTNNAVSTVFWLFITGLVFGILLSTSFTNEYKPFLDNVLYVIIILSFIIPVYYSEIILGFILGMTYTFGAVIPTGFILIVAVIGLVVYRIIRPIVLSLTTRLGNSFTKSPNR</sequence>
<evidence type="ECO:0000313" key="2">
    <source>
        <dbReference type="EMBL" id="SDG76773.1"/>
    </source>
</evidence>
<proteinExistence type="predicted"/>
<gene>
    <name evidence="2" type="ORF">SAMN04488062_10279</name>
</gene>
<dbReference type="EMBL" id="FNDB01000002">
    <property type="protein sequence ID" value="SDG76773.1"/>
    <property type="molecule type" value="Genomic_DNA"/>
</dbReference>
<keyword evidence="1" id="KW-0472">Membrane</keyword>
<dbReference type="Proteomes" id="UP000199274">
    <property type="component" value="Unassembled WGS sequence"/>
</dbReference>
<evidence type="ECO:0000256" key="1">
    <source>
        <dbReference type="SAM" id="Phobius"/>
    </source>
</evidence>
<dbReference type="AlphaFoldDB" id="A0A1G7WXX7"/>
<feature type="transmembrane region" description="Helical" evidence="1">
    <location>
        <begin position="150"/>
        <end position="171"/>
    </location>
</feature>
<protein>
    <submittedName>
        <fullName evidence="2">Uncharacterized protein</fullName>
    </submittedName>
</protein>
<keyword evidence="3" id="KW-1185">Reference proteome</keyword>
<keyword evidence="1" id="KW-0812">Transmembrane</keyword>
<reference evidence="3" key="1">
    <citation type="submission" date="2016-10" db="EMBL/GenBank/DDBJ databases">
        <authorList>
            <person name="Varghese N."/>
            <person name="Submissions S."/>
        </authorList>
    </citation>
    <scope>NUCLEOTIDE SEQUENCE [LARGE SCALE GENOMIC DNA]</scope>
    <source>
        <strain evidence="3">CGMCC 1.2747</strain>
    </source>
</reference>
<accession>A0A1G7WXX7</accession>
<dbReference type="STRING" id="178355.SAMN04488062_10279"/>
<feature type="transmembrane region" description="Helical" evidence="1">
    <location>
        <begin position="89"/>
        <end position="107"/>
    </location>
</feature>